<feature type="compositionally biased region" description="Acidic residues" evidence="7">
    <location>
        <begin position="800"/>
        <end position="816"/>
    </location>
</feature>
<keyword evidence="4 5" id="KW-0505">Motor protein</keyword>
<evidence type="ECO:0000256" key="1">
    <source>
        <dbReference type="ARBA" id="ARBA00022701"/>
    </source>
</evidence>
<feature type="compositionally biased region" description="Polar residues" evidence="7">
    <location>
        <begin position="761"/>
        <end position="771"/>
    </location>
</feature>
<feature type="region of interest" description="Disordered" evidence="7">
    <location>
        <begin position="110"/>
        <end position="143"/>
    </location>
</feature>
<evidence type="ECO:0000256" key="2">
    <source>
        <dbReference type="ARBA" id="ARBA00022741"/>
    </source>
</evidence>
<feature type="compositionally biased region" description="Polar residues" evidence="7">
    <location>
        <begin position="124"/>
        <end position="143"/>
    </location>
</feature>
<dbReference type="Pfam" id="PF00225">
    <property type="entry name" value="Kinesin"/>
    <property type="match status" value="1"/>
</dbReference>
<dbReference type="OrthoDB" id="123929at2759"/>
<feature type="domain" description="Kinesin motor" evidence="8">
    <location>
        <begin position="99"/>
        <end position="551"/>
    </location>
</feature>
<feature type="region of interest" description="Disordered" evidence="7">
    <location>
        <begin position="750"/>
        <end position="920"/>
    </location>
</feature>
<evidence type="ECO:0000256" key="6">
    <source>
        <dbReference type="RuleBase" id="RU000394"/>
    </source>
</evidence>
<gene>
    <name evidence="9" type="ORF">CVT25_014009</name>
</gene>
<keyword evidence="3 5" id="KW-0067">ATP-binding</keyword>
<dbReference type="InterPro" id="IPR019821">
    <property type="entry name" value="Kinesin_motor_CS"/>
</dbReference>
<dbReference type="PROSITE" id="PS00411">
    <property type="entry name" value="KINESIN_MOTOR_1"/>
    <property type="match status" value="1"/>
</dbReference>
<dbReference type="PANTHER" id="PTHR24115:SF1008">
    <property type="entry name" value="KINESIN-LIKE PROTEIN SUBITO"/>
    <property type="match status" value="1"/>
</dbReference>
<evidence type="ECO:0000259" key="8">
    <source>
        <dbReference type="PROSITE" id="PS50067"/>
    </source>
</evidence>
<dbReference type="GO" id="GO:0016887">
    <property type="term" value="F:ATP hydrolysis activity"/>
    <property type="evidence" value="ECO:0007669"/>
    <property type="project" value="TreeGrafter"/>
</dbReference>
<keyword evidence="10" id="KW-1185">Reference proteome</keyword>
<dbReference type="AlphaFoldDB" id="A0A409XPJ7"/>
<evidence type="ECO:0000256" key="7">
    <source>
        <dbReference type="SAM" id="MobiDB-lite"/>
    </source>
</evidence>
<proteinExistence type="inferred from homology"/>
<evidence type="ECO:0000313" key="10">
    <source>
        <dbReference type="Proteomes" id="UP000283269"/>
    </source>
</evidence>
<dbReference type="GO" id="GO:0005871">
    <property type="term" value="C:kinesin complex"/>
    <property type="evidence" value="ECO:0007669"/>
    <property type="project" value="TreeGrafter"/>
</dbReference>
<dbReference type="GO" id="GO:0003777">
    <property type="term" value="F:microtubule motor activity"/>
    <property type="evidence" value="ECO:0007669"/>
    <property type="project" value="InterPro"/>
</dbReference>
<organism evidence="9 10">
    <name type="scientific">Psilocybe cyanescens</name>
    <dbReference type="NCBI Taxonomy" id="93625"/>
    <lineage>
        <taxon>Eukaryota</taxon>
        <taxon>Fungi</taxon>
        <taxon>Dikarya</taxon>
        <taxon>Basidiomycota</taxon>
        <taxon>Agaricomycotina</taxon>
        <taxon>Agaricomycetes</taxon>
        <taxon>Agaricomycetidae</taxon>
        <taxon>Agaricales</taxon>
        <taxon>Agaricineae</taxon>
        <taxon>Strophariaceae</taxon>
        <taxon>Psilocybe</taxon>
    </lineage>
</organism>
<keyword evidence="1 6" id="KW-0493">Microtubule</keyword>
<dbReference type="InterPro" id="IPR001752">
    <property type="entry name" value="Kinesin_motor_dom"/>
</dbReference>
<dbReference type="PROSITE" id="PS50067">
    <property type="entry name" value="KINESIN_MOTOR_2"/>
    <property type="match status" value="1"/>
</dbReference>
<keyword evidence="2 5" id="KW-0547">Nucleotide-binding</keyword>
<dbReference type="EMBL" id="NHYD01000994">
    <property type="protein sequence ID" value="PPQ92702.1"/>
    <property type="molecule type" value="Genomic_DNA"/>
</dbReference>
<dbReference type="PANTHER" id="PTHR24115">
    <property type="entry name" value="KINESIN-RELATED"/>
    <property type="match status" value="1"/>
</dbReference>
<comment type="caution">
    <text evidence="9">The sequence shown here is derived from an EMBL/GenBank/DDBJ whole genome shotgun (WGS) entry which is preliminary data.</text>
</comment>
<name>A0A409XPJ7_PSICY</name>
<dbReference type="SUPFAM" id="SSF52540">
    <property type="entry name" value="P-loop containing nucleoside triphosphate hydrolases"/>
    <property type="match status" value="1"/>
</dbReference>
<comment type="similarity">
    <text evidence="5 6">Belongs to the TRAFAC class myosin-kinesin ATPase superfamily. Kinesin family.</text>
</comment>
<dbReference type="InParanoid" id="A0A409XPJ7"/>
<dbReference type="GO" id="GO:0008017">
    <property type="term" value="F:microtubule binding"/>
    <property type="evidence" value="ECO:0007669"/>
    <property type="project" value="InterPro"/>
</dbReference>
<feature type="binding site" evidence="5">
    <location>
        <begin position="194"/>
        <end position="201"/>
    </location>
    <ligand>
        <name>ATP</name>
        <dbReference type="ChEBI" id="CHEBI:30616"/>
    </ligand>
</feature>
<dbReference type="Gene3D" id="3.40.850.10">
    <property type="entry name" value="Kinesin motor domain"/>
    <property type="match status" value="1"/>
</dbReference>
<feature type="compositionally biased region" description="Acidic residues" evidence="7">
    <location>
        <begin position="830"/>
        <end position="851"/>
    </location>
</feature>
<dbReference type="InterPro" id="IPR027640">
    <property type="entry name" value="Kinesin-like_fam"/>
</dbReference>
<protein>
    <recommendedName>
        <fullName evidence="6">Kinesin-like protein</fullName>
    </recommendedName>
</protein>
<dbReference type="GO" id="GO:0005524">
    <property type="term" value="F:ATP binding"/>
    <property type="evidence" value="ECO:0007669"/>
    <property type="project" value="UniProtKB-UniRule"/>
</dbReference>
<dbReference type="InterPro" id="IPR027417">
    <property type="entry name" value="P-loop_NTPase"/>
</dbReference>
<dbReference type="SMART" id="SM00129">
    <property type="entry name" value="KISc"/>
    <property type="match status" value="1"/>
</dbReference>
<evidence type="ECO:0000256" key="5">
    <source>
        <dbReference type="PROSITE-ProRule" id="PRU00283"/>
    </source>
</evidence>
<evidence type="ECO:0000256" key="3">
    <source>
        <dbReference type="ARBA" id="ARBA00022840"/>
    </source>
</evidence>
<sequence length="967" mass="106675">MSGKLTTTRASSRAKITTTAIPTATRTTRARAATGKSAAPVIETPAPVAVKKNVGRKPLVSKDNSVDVPAPANKPKAKIAPVRKAGKLAIEGGDSEREPIMAYLRIRPQNGDEEPAASPYLTPLSDTSVNMTDPQDSQNGRSKYRFSTVTPSSLYTFSHVFPPSTTQSDFFTKTTLPLVKDVLVGQNGLLFTYGVTNSGKTYTVQGGADKGTAGILPRSLDVIFNSIEGLHGDGRYRPVRLHGVELSDDLDSRAPPTMPEPALADVLGSFDTAETEFDIDPTIISVDRNHEYTIWISYAEVYNEKVYDLLASVKDESNIRPEGARPRPTGGQSLLLTRQALPLRPSPAFDAIDTDSGGKYIAGLRQFRVHSAAQAKALVKLGQLHRRVFGTLANSESSRSHGMVIIKVVRGHRGERSDPTSLQISRLTLVDLAGSERTKHTHTTGDRLKEAGNINKSLMVLGQCLEVMRSNQRKIAMSLSSDSVKEGRVDTRDVKKGLAVVPFRHSKLTEALMDYFVGDGKTVMIVNVNPYDTGYDENSHVMKFAALAREVYVTPAPAPLQRVPQVGPGSLHGKKIKNLGPLTLSDPEIVPRPFTRKVTISMNGHEHGKKPVEAILEVREDDEPHEEPDRDQDDDPINPLVDALFDEVEHLRLQIFESEMRCALIEAETREEVMREMEERMKMMEEMYSRRLMSELERNELKTDAKIDMLHQSGLFGSPTKASRYIAVHDDLSEEEEDVEMSLVDYGEENFSEDNEDDGSMTLSPLATKTSKSPRKSSVAPQPVIEKRNFIPDPPMLPSDSEDAQLTETDVSDEETPSAAPSRTTASESNFDDQDEDEYTDDDEDEEEDEWQPPSAKTLKGKRPPPSVSPSPSKARQPVVSKVSSKKSRVSKLAQDMDNLDIKSHPAGTDENGDDDDELLLPDVKKKKRIITNKPIMTEEDIERATYNAEKQIAKVQGAGTIRRFGK</sequence>
<dbReference type="FunCoup" id="A0A409XPJ7">
    <property type="interactions" value="155"/>
</dbReference>
<dbReference type="InterPro" id="IPR036961">
    <property type="entry name" value="Kinesin_motor_dom_sf"/>
</dbReference>
<dbReference type="GO" id="GO:0007018">
    <property type="term" value="P:microtubule-based movement"/>
    <property type="evidence" value="ECO:0007669"/>
    <property type="project" value="InterPro"/>
</dbReference>
<accession>A0A409XPJ7</accession>
<dbReference type="Proteomes" id="UP000283269">
    <property type="component" value="Unassembled WGS sequence"/>
</dbReference>
<evidence type="ECO:0000256" key="4">
    <source>
        <dbReference type="ARBA" id="ARBA00023175"/>
    </source>
</evidence>
<feature type="compositionally biased region" description="Polar residues" evidence="7">
    <location>
        <begin position="819"/>
        <end position="829"/>
    </location>
</feature>
<evidence type="ECO:0000313" key="9">
    <source>
        <dbReference type="EMBL" id="PPQ92702.1"/>
    </source>
</evidence>
<feature type="compositionally biased region" description="Acidic residues" evidence="7">
    <location>
        <begin position="911"/>
        <end position="920"/>
    </location>
</feature>
<dbReference type="GO" id="GO:0005634">
    <property type="term" value="C:nucleus"/>
    <property type="evidence" value="ECO:0007669"/>
    <property type="project" value="TreeGrafter"/>
</dbReference>
<dbReference type="GO" id="GO:0005874">
    <property type="term" value="C:microtubule"/>
    <property type="evidence" value="ECO:0007669"/>
    <property type="project" value="UniProtKB-KW"/>
</dbReference>
<dbReference type="PRINTS" id="PR00380">
    <property type="entry name" value="KINESINHEAVY"/>
</dbReference>
<feature type="compositionally biased region" description="Acidic residues" evidence="7">
    <location>
        <begin position="750"/>
        <end position="759"/>
    </location>
</feature>
<dbReference type="STRING" id="93625.A0A409XPJ7"/>
<reference evidence="9 10" key="1">
    <citation type="journal article" date="2018" name="Evol. Lett.">
        <title>Horizontal gene cluster transfer increased hallucinogenic mushroom diversity.</title>
        <authorList>
            <person name="Reynolds H.T."/>
            <person name="Vijayakumar V."/>
            <person name="Gluck-Thaler E."/>
            <person name="Korotkin H.B."/>
            <person name="Matheny P.B."/>
            <person name="Slot J.C."/>
        </authorList>
    </citation>
    <scope>NUCLEOTIDE SEQUENCE [LARGE SCALE GENOMIC DNA]</scope>
    <source>
        <strain evidence="9 10">2631</strain>
    </source>
</reference>